<dbReference type="InterPro" id="IPR000182">
    <property type="entry name" value="GNAT_dom"/>
</dbReference>
<dbReference type="GO" id="GO:0016747">
    <property type="term" value="F:acyltransferase activity, transferring groups other than amino-acyl groups"/>
    <property type="evidence" value="ECO:0007669"/>
    <property type="project" value="InterPro"/>
</dbReference>
<organism evidence="2 3">
    <name type="scientific">Thioalbus denitrificans</name>
    <dbReference type="NCBI Taxonomy" id="547122"/>
    <lineage>
        <taxon>Bacteria</taxon>
        <taxon>Pseudomonadati</taxon>
        <taxon>Pseudomonadota</taxon>
        <taxon>Gammaproteobacteria</taxon>
        <taxon>Chromatiales</taxon>
        <taxon>Ectothiorhodospiraceae</taxon>
        <taxon>Thioalbus</taxon>
    </lineage>
</organism>
<dbReference type="AlphaFoldDB" id="A0A369BW88"/>
<dbReference type="EMBL" id="QPJY01000017">
    <property type="protein sequence ID" value="RCX23904.1"/>
    <property type="molecule type" value="Genomic_DNA"/>
</dbReference>
<proteinExistence type="predicted"/>
<dbReference type="OrthoDB" id="7057833at2"/>
<dbReference type="RefSeq" id="WP_114281265.1">
    <property type="nucleotide sequence ID" value="NZ_QPJY01000017.1"/>
</dbReference>
<sequence>MPDRKPPIELPVLELSPDNVRFEFSMAIACDDPHLDYVTRFKGVALLDDPDAEAPLELCQAEGHRLNFCDALNQGVDLEQLFDSLSAELSDFYRVAFAPDGSGRLRTAHGTHPAGEICNLVYVDQIEVRPEARGMGIGSRMVRRLVRALDAGDSLVALKAFPLADAEEEQSREAHAIRLRRVKRFYSELGFEPVGEEFMVADARAFKSRPR</sequence>
<dbReference type="InterPro" id="IPR016181">
    <property type="entry name" value="Acyl_CoA_acyltransferase"/>
</dbReference>
<protein>
    <submittedName>
        <fullName evidence="2">Acetyltransferase (GNAT) family protein</fullName>
    </submittedName>
</protein>
<dbReference type="Proteomes" id="UP000252707">
    <property type="component" value="Unassembled WGS sequence"/>
</dbReference>
<reference evidence="2 3" key="1">
    <citation type="submission" date="2018-07" db="EMBL/GenBank/DDBJ databases">
        <title>Genomic Encyclopedia of Type Strains, Phase IV (KMG-IV): sequencing the most valuable type-strain genomes for metagenomic binning, comparative biology and taxonomic classification.</title>
        <authorList>
            <person name="Goeker M."/>
        </authorList>
    </citation>
    <scope>NUCLEOTIDE SEQUENCE [LARGE SCALE GENOMIC DNA]</scope>
    <source>
        <strain evidence="2 3">DSM 26407</strain>
    </source>
</reference>
<keyword evidence="2" id="KW-0808">Transferase</keyword>
<evidence type="ECO:0000313" key="2">
    <source>
        <dbReference type="EMBL" id="RCX23904.1"/>
    </source>
</evidence>
<dbReference type="Pfam" id="PF00583">
    <property type="entry name" value="Acetyltransf_1"/>
    <property type="match status" value="1"/>
</dbReference>
<dbReference type="Gene3D" id="3.40.630.30">
    <property type="match status" value="1"/>
</dbReference>
<evidence type="ECO:0000313" key="3">
    <source>
        <dbReference type="Proteomes" id="UP000252707"/>
    </source>
</evidence>
<comment type="caution">
    <text evidence="2">The sequence shown here is derived from an EMBL/GenBank/DDBJ whole genome shotgun (WGS) entry which is preliminary data.</text>
</comment>
<feature type="domain" description="N-acetyltransferase" evidence="1">
    <location>
        <begin position="56"/>
        <end position="210"/>
    </location>
</feature>
<keyword evidence="3" id="KW-1185">Reference proteome</keyword>
<accession>A0A369BW88</accession>
<dbReference type="CDD" id="cd04301">
    <property type="entry name" value="NAT_SF"/>
    <property type="match status" value="1"/>
</dbReference>
<name>A0A369BW88_9GAMM</name>
<evidence type="ECO:0000259" key="1">
    <source>
        <dbReference type="PROSITE" id="PS51186"/>
    </source>
</evidence>
<dbReference type="PROSITE" id="PS51186">
    <property type="entry name" value="GNAT"/>
    <property type="match status" value="1"/>
</dbReference>
<gene>
    <name evidence="2" type="ORF">DFQ59_11730</name>
</gene>
<dbReference type="SUPFAM" id="SSF55729">
    <property type="entry name" value="Acyl-CoA N-acyltransferases (Nat)"/>
    <property type="match status" value="1"/>
</dbReference>